<evidence type="ECO:0008006" key="4">
    <source>
        <dbReference type="Google" id="ProtNLM"/>
    </source>
</evidence>
<proteinExistence type="predicted"/>
<feature type="region of interest" description="Disordered" evidence="1">
    <location>
        <begin position="53"/>
        <end position="116"/>
    </location>
</feature>
<gene>
    <name evidence="2" type="ORF">IWX46DRAFT_231608</name>
</gene>
<comment type="caution">
    <text evidence="2">The sequence shown here is derived from an EMBL/GenBank/DDBJ whole genome shotgun (WGS) entry which is preliminary data.</text>
</comment>
<accession>A0ABR1LUG2</accession>
<organism evidence="2 3">
    <name type="scientific">Phyllosticta citricarpa</name>
    <dbReference type="NCBI Taxonomy" id="55181"/>
    <lineage>
        <taxon>Eukaryota</taxon>
        <taxon>Fungi</taxon>
        <taxon>Dikarya</taxon>
        <taxon>Ascomycota</taxon>
        <taxon>Pezizomycotina</taxon>
        <taxon>Dothideomycetes</taxon>
        <taxon>Dothideomycetes incertae sedis</taxon>
        <taxon>Botryosphaeriales</taxon>
        <taxon>Phyllostictaceae</taxon>
        <taxon>Phyllosticta</taxon>
    </lineage>
</organism>
<feature type="compositionally biased region" description="Pro residues" evidence="1">
    <location>
        <begin position="84"/>
        <end position="94"/>
    </location>
</feature>
<dbReference type="EMBL" id="JBBPDW010000030">
    <property type="protein sequence ID" value="KAK7538853.1"/>
    <property type="molecule type" value="Genomic_DNA"/>
</dbReference>
<evidence type="ECO:0000256" key="1">
    <source>
        <dbReference type="SAM" id="MobiDB-lite"/>
    </source>
</evidence>
<name>A0ABR1LUG2_9PEZI</name>
<evidence type="ECO:0000313" key="2">
    <source>
        <dbReference type="EMBL" id="KAK7538853.1"/>
    </source>
</evidence>
<evidence type="ECO:0000313" key="3">
    <source>
        <dbReference type="Proteomes" id="UP001365128"/>
    </source>
</evidence>
<keyword evidence="3" id="KW-1185">Reference proteome</keyword>
<sequence>MLQRTVHLSVAPSSALTTAWMLAFRLTGPMLDCTSHPTACPFARPTHQQPYAVTNNSANTHAPPLPSPPLPNTAVPSSAWEPKYPGPPGSPRPHPICTSTLSKPRHVVPTSPDAGGERGRNLHVCLGYVSTIPHAFFPLFAHTSRTRRGGQRADAVPCIVCGSSSPASYVRRYRYVPISPWVAAYLGSPVCMLVDETEPTGSRVL</sequence>
<dbReference type="Proteomes" id="UP001365128">
    <property type="component" value="Unassembled WGS sequence"/>
</dbReference>
<reference evidence="2 3" key="1">
    <citation type="submission" date="2024-04" db="EMBL/GenBank/DDBJ databases">
        <title>Phyllosticta paracitricarpa is synonymous to the EU quarantine fungus P. citricarpa based on phylogenomic analyses.</title>
        <authorList>
            <consortium name="Lawrence Berkeley National Laboratory"/>
            <person name="Van Ingen-Buijs V.A."/>
            <person name="Van Westerhoven A.C."/>
            <person name="Haridas S."/>
            <person name="Skiadas P."/>
            <person name="Martin F."/>
            <person name="Groenewald J.Z."/>
            <person name="Crous P.W."/>
            <person name="Seidl M.F."/>
        </authorList>
    </citation>
    <scope>NUCLEOTIDE SEQUENCE [LARGE SCALE GENOMIC DNA]</scope>
    <source>
        <strain evidence="2 3">CBS 122670</strain>
    </source>
</reference>
<protein>
    <recommendedName>
        <fullName evidence="4">Secreted protein</fullName>
    </recommendedName>
</protein>